<evidence type="ECO:0000256" key="4">
    <source>
        <dbReference type="SAM" id="MobiDB-lite"/>
    </source>
</evidence>
<dbReference type="PANTHER" id="PTHR21032:SF0">
    <property type="entry name" value="G PATCH DOMAIN-CONTAINING PROTEIN 11"/>
    <property type="match status" value="1"/>
</dbReference>
<dbReference type="InterPro" id="IPR025239">
    <property type="entry name" value="DUF4187"/>
</dbReference>
<dbReference type="Pfam" id="PF13821">
    <property type="entry name" value="DUF4187"/>
    <property type="match status" value="1"/>
</dbReference>
<gene>
    <name evidence="6" type="ORF">NTJ_06595</name>
</gene>
<evidence type="ECO:0000259" key="5">
    <source>
        <dbReference type="PROSITE" id="PS50174"/>
    </source>
</evidence>
<feature type="domain" description="G-patch" evidence="5">
    <location>
        <begin position="72"/>
        <end position="118"/>
    </location>
</feature>
<dbReference type="PROSITE" id="PS50174">
    <property type="entry name" value="G_PATCH"/>
    <property type="match status" value="1"/>
</dbReference>
<comment type="similarity">
    <text evidence="1">Belongs to the GPATCH11 family.</text>
</comment>
<proteinExistence type="inferred from homology"/>
<sequence length="261" mass="30235">MSDDEPDYMSDAFLTEAVTQDVRPGLLHSHKQKREHELWKKKEIIEERKIAKPSGQLEAEVREDGLQKPIPQDNKGFAMLAKMGFNPAKGLGKHGQGRMDPIGIDLKTDKQGLGRKAAVKEILEMKRKMLEEHKKKALSVTDFRASLSEKVQERQANVDLMKSQRICHTLDSDMGIDDPEETWFWPEFTNQDDEDESSKEVASDEEPIEEDEIQLSVREQLELLTMYLRRTYCYCIWCGVKYENEDDLRECPGPTRYDHDC</sequence>
<dbReference type="PANTHER" id="PTHR21032">
    <property type="entry name" value="G PATCH DOMAIN-CONTAINING PROTEIN 11"/>
    <property type="match status" value="1"/>
</dbReference>
<evidence type="ECO:0000313" key="7">
    <source>
        <dbReference type="Proteomes" id="UP001307889"/>
    </source>
</evidence>
<evidence type="ECO:0000256" key="1">
    <source>
        <dbReference type="ARBA" id="ARBA00007140"/>
    </source>
</evidence>
<protein>
    <recommendedName>
        <fullName evidence="2">G patch domain-containing protein 11</fullName>
    </recommendedName>
    <alternativeName>
        <fullName evidence="3">Coiled-coil domain-containing protein 75</fullName>
    </alternativeName>
</protein>
<dbReference type="InterPro" id="IPR000467">
    <property type="entry name" value="G_patch_dom"/>
</dbReference>
<evidence type="ECO:0000256" key="2">
    <source>
        <dbReference type="ARBA" id="ARBA00021978"/>
    </source>
</evidence>
<accession>A0ABN7ANI5</accession>
<feature type="region of interest" description="Disordered" evidence="4">
    <location>
        <begin position="189"/>
        <end position="211"/>
    </location>
</feature>
<dbReference type="SMART" id="SM00443">
    <property type="entry name" value="G_patch"/>
    <property type="match status" value="1"/>
</dbReference>
<evidence type="ECO:0000256" key="3">
    <source>
        <dbReference type="ARBA" id="ARBA00030688"/>
    </source>
</evidence>
<keyword evidence="7" id="KW-1185">Reference proteome</keyword>
<evidence type="ECO:0000313" key="6">
    <source>
        <dbReference type="EMBL" id="BES93786.1"/>
    </source>
</evidence>
<dbReference type="EMBL" id="AP028912">
    <property type="protein sequence ID" value="BES93786.1"/>
    <property type="molecule type" value="Genomic_DNA"/>
</dbReference>
<dbReference type="SMART" id="SM01173">
    <property type="entry name" value="DUF4187"/>
    <property type="match status" value="1"/>
</dbReference>
<dbReference type="Proteomes" id="UP001307889">
    <property type="component" value="Chromosome 4"/>
</dbReference>
<reference evidence="6 7" key="1">
    <citation type="submission" date="2023-09" db="EMBL/GenBank/DDBJ databases">
        <title>Nesidiocoris tenuis whole genome shotgun sequence.</title>
        <authorList>
            <person name="Shibata T."/>
            <person name="Shimoda M."/>
            <person name="Kobayashi T."/>
            <person name="Uehara T."/>
        </authorList>
    </citation>
    <scope>NUCLEOTIDE SEQUENCE [LARGE SCALE GENOMIC DNA]</scope>
    <source>
        <strain evidence="6 7">Japan</strain>
    </source>
</reference>
<dbReference type="InterPro" id="IPR039249">
    <property type="entry name" value="GPATCH11"/>
</dbReference>
<dbReference type="Pfam" id="PF01585">
    <property type="entry name" value="G-patch"/>
    <property type="match status" value="1"/>
</dbReference>
<organism evidence="6 7">
    <name type="scientific">Nesidiocoris tenuis</name>
    <dbReference type="NCBI Taxonomy" id="355587"/>
    <lineage>
        <taxon>Eukaryota</taxon>
        <taxon>Metazoa</taxon>
        <taxon>Ecdysozoa</taxon>
        <taxon>Arthropoda</taxon>
        <taxon>Hexapoda</taxon>
        <taxon>Insecta</taxon>
        <taxon>Pterygota</taxon>
        <taxon>Neoptera</taxon>
        <taxon>Paraneoptera</taxon>
        <taxon>Hemiptera</taxon>
        <taxon>Heteroptera</taxon>
        <taxon>Panheteroptera</taxon>
        <taxon>Cimicomorpha</taxon>
        <taxon>Miridae</taxon>
        <taxon>Dicyphina</taxon>
        <taxon>Nesidiocoris</taxon>
    </lineage>
</organism>
<feature type="compositionally biased region" description="Acidic residues" evidence="4">
    <location>
        <begin position="190"/>
        <end position="211"/>
    </location>
</feature>
<name>A0ABN7ANI5_9HEMI</name>
<feature type="region of interest" description="Disordered" evidence="4">
    <location>
        <begin position="49"/>
        <end position="70"/>
    </location>
</feature>